<dbReference type="RefSeq" id="XP_034231889.1">
    <property type="nucleotide sequence ID" value="XM_034375998.1"/>
</dbReference>
<dbReference type="InParanoid" id="A0A6P8ZHI0"/>
<keyword evidence="2" id="KW-1185">Reference proteome</keyword>
<sequence length="216" mass="23062">MVSNNNGNSQTDPEVMAQLQLSQLQLLGQLLAYAQSASQTPPVARGTGPVHQEASTPIAGTSGTPSRKRSRNDNGNESYNSPGTSVAAQGLPSPPGPFGSQSGSQVSKEEEELADAALSAIGNLFEWASFARSDVKAKVFSLGEKGVLSCPLQCGFQEVCSRTDRRNNFSVVDFTKHVQSCIAEMLLDHCCMKRERGQFLRALINKRASQGGHGYS</sequence>
<evidence type="ECO:0000313" key="2">
    <source>
        <dbReference type="Proteomes" id="UP000515158"/>
    </source>
</evidence>
<protein>
    <submittedName>
        <fullName evidence="3">Uncharacterized protein LOC117639924</fullName>
    </submittedName>
</protein>
<dbReference type="AlphaFoldDB" id="A0A6P8ZHI0"/>
<evidence type="ECO:0000313" key="3">
    <source>
        <dbReference type="RefSeq" id="XP_034231889.1"/>
    </source>
</evidence>
<feature type="compositionally biased region" description="Polar residues" evidence="1">
    <location>
        <begin position="73"/>
        <end position="87"/>
    </location>
</feature>
<gene>
    <name evidence="3" type="primary">LOC117639924</name>
</gene>
<accession>A0A6P8ZHI0</accession>
<organism evidence="3">
    <name type="scientific">Thrips palmi</name>
    <name type="common">Melon thrips</name>
    <dbReference type="NCBI Taxonomy" id="161013"/>
    <lineage>
        <taxon>Eukaryota</taxon>
        <taxon>Metazoa</taxon>
        <taxon>Ecdysozoa</taxon>
        <taxon>Arthropoda</taxon>
        <taxon>Hexapoda</taxon>
        <taxon>Insecta</taxon>
        <taxon>Pterygota</taxon>
        <taxon>Neoptera</taxon>
        <taxon>Paraneoptera</taxon>
        <taxon>Thysanoptera</taxon>
        <taxon>Terebrantia</taxon>
        <taxon>Thripoidea</taxon>
        <taxon>Thripidae</taxon>
        <taxon>Thrips</taxon>
    </lineage>
</organism>
<dbReference type="GeneID" id="117639924"/>
<feature type="compositionally biased region" description="Polar residues" evidence="1">
    <location>
        <begin position="53"/>
        <end position="65"/>
    </location>
</feature>
<proteinExistence type="predicted"/>
<dbReference type="KEGG" id="tpal:117639924"/>
<name>A0A6P8ZHI0_THRPL</name>
<feature type="region of interest" description="Disordered" evidence="1">
    <location>
        <begin position="40"/>
        <end position="111"/>
    </location>
</feature>
<evidence type="ECO:0000256" key="1">
    <source>
        <dbReference type="SAM" id="MobiDB-lite"/>
    </source>
</evidence>
<reference evidence="3" key="1">
    <citation type="submission" date="2025-08" db="UniProtKB">
        <authorList>
            <consortium name="RefSeq"/>
        </authorList>
    </citation>
    <scope>IDENTIFICATION</scope>
    <source>
        <tissue evidence="3">Total insect</tissue>
    </source>
</reference>
<dbReference type="Proteomes" id="UP000515158">
    <property type="component" value="Unplaced"/>
</dbReference>